<name>A0ABR7VY78_9FLAO</name>
<evidence type="ECO:0000313" key="1">
    <source>
        <dbReference type="EMBL" id="MBD1260092.1"/>
    </source>
</evidence>
<dbReference type="EMBL" id="JACWLN010000002">
    <property type="protein sequence ID" value="MBD1260092.1"/>
    <property type="molecule type" value="Genomic_DNA"/>
</dbReference>
<reference evidence="1 2" key="1">
    <citation type="submission" date="2020-07" db="EMBL/GenBank/DDBJ databases">
        <title>The draft genome sequence of Maribacter polysiphoniae KCTC 22021.</title>
        <authorList>
            <person name="Mu L."/>
        </authorList>
    </citation>
    <scope>NUCLEOTIDE SEQUENCE [LARGE SCALE GENOMIC DNA]</scope>
    <source>
        <strain evidence="1 2">KCTC 22021</strain>
    </source>
</reference>
<dbReference type="RefSeq" id="WP_146197786.1">
    <property type="nucleotide sequence ID" value="NZ_JACWLN010000002.1"/>
</dbReference>
<proteinExistence type="predicted"/>
<protein>
    <submittedName>
        <fullName evidence="1">Uncharacterized protein</fullName>
    </submittedName>
</protein>
<comment type="caution">
    <text evidence="1">The sequence shown here is derived from an EMBL/GenBank/DDBJ whole genome shotgun (WGS) entry which is preliminary data.</text>
</comment>
<organism evidence="1 2">
    <name type="scientific">Maribacter polysiphoniae</name>
    <dbReference type="NCBI Taxonomy" id="429344"/>
    <lineage>
        <taxon>Bacteria</taxon>
        <taxon>Pseudomonadati</taxon>
        <taxon>Bacteroidota</taxon>
        <taxon>Flavobacteriia</taxon>
        <taxon>Flavobacteriales</taxon>
        <taxon>Flavobacteriaceae</taxon>
        <taxon>Maribacter</taxon>
    </lineage>
</organism>
<keyword evidence="2" id="KW-1185">Reference proteome</keyword>
<sequence length="63" mass="7121">MEYVDTRVGTAASIADITVTVDEEPMGYFSPIVRDLSALTQWTPQTAKWPNLIITPYNWMITT</sequence>
<evidence type="ECO:0000313" key="2">
    <source>
        <dbReference type="Proteomes" id="UP000651837"/>
    </source>
</evidence>
<gene>
    <name evidence="1" type="ORF">HZY62_05810</name>
</gene>
<accession>A0ABR7VY78</accession>
<dbReference type="Proteomes" id="UP000651837">
    <property type="component" value="Unassembled WGS sequence"/>
</dbReference>